<protein>
    <recommendedName>
        <fullName evidence="2">Bacterial Ig-like domain-containing protein</fullName>
    </recommendedName>
</protein>
<dbReference type="Pfam" id="PF13753">
    <property type="entry name" value="SWM_repeat"/>
    <property type="match status" value="1"/>
</dbReference>
<feature type="domain" description="Bacterial Ig-like" evidence="2">
    <location>
        <begin position="14"/>
        <end position="121"/>
    </location>
</feature>
<feature type="compositionally biased region" description="Pro residues" evidence="1">
    <location>
        <begin position="350"/>
        <end position="359"/>
    </location>
</feature>
<proteinExistence type="predicted"/>
<feature type="region of interest" description="Disordered" evidence="1">
    <location>
        <begin position="345"/>
        <end position="394"/>
    </location>
</feature>
<dbReference type="InterPro" id="IPR044048">
    <property type="entry name" value="Big_12"/>
</dbReference>
<feature type="compositionally biased region" description="Basic residues" evidence="1">
    <location>
        <begin position="360"/>
        <end position="372"/>
    </location>
</feature>
<name>A0ABT3KP00_9BURK</name>
<evidence type="ECO:0000313" key="4">
    <source>
        <dbReference type="Proteomes" id="UP001208935"/>
    </source>
</evidence>
<comment type="caution">
    <text evidence="3">The sequence shown here is derived from an EMBL/GenBank/DDBJ whole genome shotgun (WGS) entry which is preliminary data.</text>
</comment>
<evidence type="ECO:0000313" key="3">
    <source>
        <dbReference type="EMBL" id="MCW5320046.1"/>
    </source>
</evidence>
<dbReference type="RefSeq" id="WP_265280911.1">
    <property type="nucleotide sequence ID" value="NZ_QZCW01000001.1"/>
</dbReference>
<feature type="domain" description="Bacterial Ig-like" evidence="2">
    <location>
        <begin position="142"/>
        <end position="231"/>
    </location>
</feature>
<sequence>MDTDSNTTPGATADTVRPSATVMLADSILSIGKPTTTVTFAFSERVTGFTADDIDLKNAKGTLSPLIAVDDRTWTATFTSTINIDGGGHNGGTDTISVDLSGVTDAANHTGQGLAVSAPYDVDTKRPTLLSFRISNDTGPDPTLHPGESASVSFIFSEALRDFKAEDVKVPNGNVTVSGLYRNLSVRGSVWEAALTASMDSPTLTHIRPTVNLAHVTDFAGNAGEGTEVSTRNVYGVDPESPELFDATVTANQLVLTYIDENSLDKDHPAPKEAFTVHVDEGINVVTNVAVDPKAKTVTLTLTSPVTAGQKVILDYADPTSLNDANAIQDVTGNDALSVKDRWVSNGTPDTPPPQPHCPPRPHRTPAYRTRTRTACPTPSKTRPPDSPAPMAQPRWREMAMATASRTANSLRWARSAWCSAPPEPASRGTQRPPL</sequence>
<dbReference type="EMBL" id="QZCW01000001">
    <property type="protein sequence ID" value="MCW5320046.1"/>
    <property type="molecule type" value="Genomic_DNA"/>
</dbReference>
<accession>A0ABT3KP00</accession>
<reference evidence="4" key="1">
    <citation type="submission" date="2023-07" db="EMBL/GenBank/DDBJ databases">
        <title>Verminephrobacter genomes.</title>
        <authorList>
            <person name="Lund M.B."/>
        </authorList>
    </citation>
    <scope>NUCLEOTIDE SEQUENCE [LARGE SCALE GENOMIC DNA]</scope>
    <source>
        <strain evidence="4">AtM5-05</strain>
    </source>
</reference>
<evidence type="ECO:0000259" key="2">
    <source>
        <dbReference type="Pfam" id="PF19078"/>
    </source>
</evidence>
<dbReference type="Pfam" id="PF19078">
    <property type="entry name" value="Big_12"/>
    <property type="match status" value="2"/>
</dbReference>
<organism evidence="3 4">
    <name type="scientific">Verminephrobacter aporrectodeae subsp. tuberculatae</name>
    <dbReference type="NCBI Taxonomy" id="1110392"/>
    <lineage>
        <taxon>Bacteria</taxon>
        <taxon>Pseudomonadati</taxon>
        <taxon>Pseudomonadota</taxon>
        <taxon>Betaproteobacteria</taxon>
        <taxon>Burkholderiales</taxon>
        <taxon>Comamonadaceae</taxon>
        <taxon>Verminephrobacter</taxon>
    </lineage>
</organism>
<evidence type="ECO:0000256" key="1">
    <source>
        <dbReference type="SAM" id="MobiDB-lite"/>
    </source>
</evidence>
<dbReference type="Proteomes" id="UP001208935">
    <property type="component" value="Unassembled WGS sequence"/>
</dbReference>
<keyword evidence="4" id="KW-1185">Reference proteome</keyword>
<gene>
    <name evidence="3" type="ORF">D5039_02290</name>
</gene>
<dbReference type="InterPro" id="IPR028059">
    <property type="entry name" value="SWM_rpt"/>
</dbReference>